<protein>
    <submittedName>
        <fullName evidence="2">Methanogenic corrinoid protein MtbC1</fullName>
    </submittedName>
</protein>
<dbReference type="Gene3D" id="1.10.1240.10">
    <property type="entry name" value="Methionine synthase domain"/>
    <property type="match status" value="1"/>
</dbReference>
<dbReference type="CDD" id="cd02065">
    <property type="entry name" value="B12-binding_like"/>
    <property type="match status" value="1"/>
</dbReference>
<gene>
    <name evidence="2" type="ORF">SAMN04489726_2897</name>
</gene>
<name>A0A1G9V9B0_ALLAB</name>
<sequence length="337" mass="36619">MRAERYVSTYFEAIGAADTGSAQRQVSDLLEAGLQLDWIVTNVILPAQQLVGEAWENDTWNVAREHAATGISEQIIAVLGATQQELPCAKHLVAACVEHEQHSLPLRATATLLRGAGHRLTFLGASVPVADLRRYVTQVRPDAVLLSCMLAARVPDAERAIRALRGLTTRIIVGGPGFGPEGVWASRFRGEVTAARDATEVTRLLELPPPAQPFDPLGQPRPVCELDAERIRARRDDLLEHGMAVLGPLSRADDLFALFLSDSLGHLVDTLVAAVHLDNPAAFVEYLRWLRRVASRRGIPSAQLDQVLRSWSGQLKGMPKARRVIGAALKDAAPADT</sequence>
<dbReference type="PROSITE" id="PS51332">
    <property type="entry name" value="B12_BINDING"/>
    <property type="match status" value="1"/>
</dbReference>
<dbReference type="InterPro" id="IPR036724">
    <property type="entry name" value="Cobalamin-bd_sf"/>
</dbReference>
<evidence type="ECO:0000313" key="2">
    <source>
        <dbReference type="EMBL" id="SDM68475.1"/>
    </source>
</evidence>
<keyword evidence="3" id="KW-1185">Reference proteome</keyword>
<dbReference type="RefSeq" id="WP_156050928.1">
    <property type="nucleotide sequence ID" value="NZ_JOEF01000007.1"/>
</dbReference>
<dbReference type="eggNOG" id="COG5012">
    <property type="taxonomic scope" value="Bacteria"/>
</dbReference>
<dbReference type="GO" id="GO:0031419">
    <property type="term" value="F:cobalamin binding"/>
    <property type="evidence" value="ECO:0007669"/>
    <property type="project" value="InterPro"/>
</dbReference>
<dbReference type="SUPFAM" id="SSF52242">
    <property type="entry name" value="Cobalamin (vitamin B12)-binding domain"/>
    <property type="match status" value="1"/>
</dbReference>
<dbReference type="Gene3D" id="3.40.50.280">
    <property type="entry name" value="Cobalamin-binding domain"/>
    <property type="match status" value="1"/>
</dbReference>
<dbReference type="Pfam" id="PF02607">
    <property type="entry name" value="B12-binding_2"/>
    <property type="match status" value="1"/>
</dbReference>
<dbReference type="STRING" id="211114.SAMN04489726_2897"/>
<feature type="domain" description="B12-binding" evidence="1">
    <location>
        <begin position="89"/>
        <end position="208"/>
    </location>
</feature>
<evidence type="ECO:0000259" key="1">
    <source>
        <dbReference type="PROSITE" id="PS51332"/>
    </source>
</evidence>
<reference evidence="2 3" key="1">
    <citation type="submission" date="2016-10" db="EMBL/GenBank/DDBJ databases">
        <authorList>
            <person name="de Groot N.N."/>
        </authorList>
    </citation>
    <scope>NUCLEOTIDE SEQUENCE [LARGE SCALE GENOMIC DNA]</scope>
    <source>
        <strain evidence="2 3">DSM 44149</strain>
    </source>
</reference>
<dbReference type="Proteomes" id="UP000183376">
    <property type="component" value="Chromosome I"/>
</dbReference>
<accession>A0A1G9V9B0</accession>
<dbReference type="InterPro" id="IPR036594">
    <property type="entry name" value="Meth_synthase_dom"/>
</dbReference>
<organism evidence="2 3">
    <name type="scientific">Allokutzneria albata</name>
    <name type="common">Kibdelosporangium albatum</name>
    <dbReference type="NCBI Taxonomy" id="211114"/>
    <lineage>
        <taxon>Bacteria</taxon>
        <taxon>Bacillati</taxon>
        <taxon>Actinomycetota</taxon>
        <taxon>Actinomycetes</taxon>
        <taxon>Pseudonocardiales</taxon>
        <taxon>Pseudonocardiaceae</taxon>
        <taxon>Allokutzneria</taxon>
    </lineage>
</organism>
<dbReference type="OrthoDB" id="3782345at2"/>
<dbReference type="AlphaFoldDB" id="A0A1G9V9B0"/>
<dbReference type="InterPro" id="IPR003759">
    <property type="entry name" value="Cbl-bd_cap"/>
</dbReference>
<dbReference type="Pfam" id="PF02310">
    <property type="entry name" value="B12-binding"/>
    <property type="match status" value="1"/>
</dbReference>
<dbReference type="InterPro" id="IPR006158">
    <property type="entry name" value="Cobalamin-bd"/>
</dbReference>
<proteinExistence type="predicted"/>
<dbReference type="GO" id="GO:0046872">
    <property type="term" value="F:metal ion binding"/>
    <property type="evidence" value="ECO:0007669"/>
    <property type="project" value="InterPro"/>
</dbReference>
<dbReference type="EMBL" id="LT629701">
    <property type="protein sequence ID" value="SDM68475.1"/>
    <property type="molecule type" value="Genomic_DNA"/>
</dbReference>
<evidence type="ECO:0000313" key="3">
    <source>
        <dbReference type="Proteomes" id="UP000183376"/>
    </source>
</evidence>